<dbReference type="EMBL" id="MU842841">
    <property type="protein sequence ID" value="KAK2031349.1"/>
    <property type="molecule type" value="Genomic_DNA"/>
</dbReference>
<dbReference type="GO" id="GO:0000981">
    <property type="term" value="F:DNA-binding transcription factor activity, RNA polymerase II-specific"/>
    <property type="evidence" value="ECO:0007669"/>
    <property type="project" value="InterPro"/>
</dbReference>
<evidence type="ECO:0000256" key="1">
    <source>
        <dbReference type="ARBA" id="ARBA00004123"/>
    </source>
</evidence>
<dbReference type="InterPro" id="IPR036864">
    <property type="entry name" value="Zn2-C6_fun-type_DNA-bd_sf"/>
</dbReference>
<organism evidence="4 5">
    <name type="scientific">Colletotrichum zoysiae</name>
    <dbReference type="NCBI Taxonomy" id="1216348"/>
    <lineage>
        <taxon>Eukaryota</taxon>
        <taxon>Fungi</taxon>
        <taxon>Dikarya</taxon>
        <taxon>Ascomycota</taxon>
        <taxon>Pezizomycotina</taxon>
        <taxon>Sordariomycetes</taxon>
        <taxon>Hypocreomycetidae</taxon>
        <taxon>Glomerellales</taxon>
        <taxon>Glomerellaceae</taxon>
        <taxon>Colletotrichum</taxon>
        <taxon>Colletotrichum graminicola species complex</taxon>
    </lineage>
</organism>
<feature type="domain" description="Zn(2)-C6 fungal-type" evidence="3">
    <location>
        <begin position="24"/>
        <end position="52"/>
    </location>
</feature>
<evidence type="ECO:0000259" key="3">
    <source>
        <dbReference type="PROSITE" id="PS50048"/>
    </source>
</evidence>
<dbReference type="PROSITE" id="PS00463">
    <property type="entry name" value="ZN2_CY6_FUNGAL_1"/>
    <property type="match status" value="1"/>
</dbReference>
<comment type="subcellular location">
    <subcellularLocation>
        <location evidence="1">Nucleus</location>
    </subcellularLocation>
</comment>
<dbReference type="InterPro" id="IPR001138">
    <property type="entry name" value="Zn2Cys6_DnaBD"/>
</dbReference>
<accession>A0AAD9M364</accession>
<keyword evidence="5" id="KW-1185">Reference proteome</keyword>
<dbReference type="SMART" id="SM00066">
    <property type="entry name" value="GAL4"/>
    <property type="match status" value="1"/>
</dbReference>
<dbReference type="Pfam" id="PF00172">
    <property type="entry name" value="Zn_clus"/>
    <property type="match status" value="1"/>
</dbReference>
<dbReference type="PROSITE" id="PS50048">
    <property type="entry name" value="ZN2_CY6_FUNGAL_2"/>
    <property type="match status" value="1"/>
</dbReference>
<evidence type="ECO:0000313" key="4">
    <source>
        <dbReference type="EMBL" id="KAK2031349.1"/>
    </source>
</evidence>
<proteinExistence type="predicted"/>
<gene>
    <name evidence="4" type="ORF">LX32DRAFT_714332</name>
</gene>
<dbReference type="CDD" id="cd00067">
    <property type="entry name" value="GAL4"/>
    <property type="match status" value="1"/>
</dbReference>
<dbReference type="Proteomes" id="UP001232148">
    <property type="component" value="Unassembled WGS sequence"/>
</dbReference>
<dbReference type="InterPro" id="IPR021858">
    <property type="entry name" value="Fun_TF"/>
</dbReference>
<dbReference type="GO" id="GO:0008270">
    <property type="term" value="F:zinc ion binding"/>
    <property type="evidence" value="ECO:0007669"/>
    <property type="project" value="InterPro"/>
</dbReference>
<dbReference type="GO" id="GO:0045944">
    <property type="term" value="P:positive regulation of transcription by RNA polymerase II"/>
    <property type="evidence" value="ECO:0007669"/>
    <property type="project" value="TreeGrafter"/>
</dbReference>
<dbReference type="AlphaFoldDB" id="A0AAD9M364"/>
<dbReference type="PANTHER" id="PTHR37534">
    <property type="entry name" value="TRANSCRIPTIONAL ACTIVATOR PROTEIN UGA3"/>
    <property type="match status" value="1"/>
</dbReference>
<dbReference type="GO" id="GO:0005634">
    <property type="term" value="C:nucleus"/>
    <property type="evidence" value="ECO:0007669"/>
    <property type="project" value="UniProtKB-SubCell"/>
</dbReference>
<dbReference type="GO" id="GO:0000976">
    <property type="term" value="F:transcription cis-regulatory region binding"/>
    <property type="evidence" value="ECO:0007669"/>
    <property type="project" value="TreeGrafter"/>
</dbReference>
<evidence type="ECO:0000256" key="2">
    <source>
        <dbReference type="ARBA" id="ARBA00023242"/>
    </source>
</evidence>
<dbReference type="SUPFAM" id="SSF57701">
    <property type="entry name" value="Zn2/Cys6 DNA-binding domain"/>
    <property type="match status" value="1"/>
</dbReference>
<sequence length="472" mass="53893">MPNNYPTVVDGTWSHLREVIADVPCWSCRRRRVRCDAIKPACVKCTRAGIQCLGYGPTKPLSWVGMPRRAKKSSRSLADAGKTWQNDTATSHIRQTDAINSISTFGRVDTECQMLKSPSDPLVVNYGLQSLEYIQYYEQRCCMECSIYEENSVNPYRQFLPLIQFSPLVHHTIVSLAAHHRARSATPLQVPSRDDAVPLQILTSAHYSNALFHKRRAIQNLRQALATADHSDSVVISTLLLIWVELLESGYQSWRHHLSGMRGLIISRTSSSHDCKDDSALTSSTAWNFDNYLEEVYVILCANGSPACPVAPELEDHIGKLFDQLDQFSCWDWSVNYPETRYIEERYHLACFYKAAIKVYGWRAVLVSDFEPTEMKEVLEDAVSHMKMIDPKDSHFKGCLWPAFVVGAEASDPAHRLAVTEILVHMYDLLHTRNVERGLHAMERIWGWRQSTEDHISWIVYLYEDGEELLLV</sequence>
<dbReference type="Pfam" id="PF11951">
    <property type="entry name" value="Fungal_trans_2"/>
    <property type="match status" value="2"/>
</dbReference>
<evidence type="ECO:0000313" key="5">
    <source>
        <dbReference type="Proteomes" id="UP001232148"/>
    </source>
</evidence>
<keyword evidence="2" id="KW-0539">Nucleus</keyword>
<name>A0AAD9M364_9PEZI</name>
<reference evidence="4" key="1">
    <citation type="submission" date="2021-06" db="EMBL/GenBank/DDBJ databases">
        <title>Comparative genomics, transcriptomics and evolutionary studies reveal genomic signatures of adaptation to plant cell wall in hemibiotrophic fungi.</title>
        <authorList>
            <consortium name="DOE Joint Genome Institute"/>
            <person name="Baroncelli R."/>
            <person name="Diaz J.F."/>
            <person name="Benocci T."/>
            <person name="Peng M."/>
            <person name="Battaglia E."/>
            <person name="Haridas S."/>
            <person name="Andreopoulos W."/>
            <person name="Labutti K."/>
            <person name="Pangilinan J."/>
            <person name="Floch G.L."/>
            <person name="Makela M.R."/>
            <person name="Henrissat B."/>
            <person name="Grigoriev I.V."/>
            <person name="Crouch J.A."/>
            <person name="De Vries R.P."/>
            <person name="Sukno S.A."/>
            <person name="Thon M.R."/>
        </authorList>
    </citation>
    <scope>NUCLEOTIDE SEQUENCE</scope>
    <source>
        <strain evidence="4">MAFF235873</strain>
    </source>
</reference>
<protein>
    <recommendedName>
        <fullName evidence="3">Zn(2)-C6 fungal-type domain-containing protein</fullName>
    </recommendedName>
</protein>
<comment type="caution">
    <text evidence="4">The sequence shown here is derived from an EMBL/GenBank/DDBJ whole genome shotgun (WGS) entry which is preliminary data.</text>
</comment>
<dbReference type="Gene3D" id="4.10.240.10">
    <property type="entry name" value="Zn(2)-C6 fungal-type DNA-binding domain"/>
    <property type="match status" value="1"/>
</dbReference>
<dbReference type="PANTHER" id="PTHR37534:SF8">
    <property type="entry name" value="ZN(II)2CYS6 TRANSCRIPTION FACTOR (EUROFUNG)"/>
    <property type="match status" value="1"/>
</dbReference>